<organism evidence="9">
    <name type="scientific">Musca domestica</name>
    <name type="common">House fly</name>
    <dbReference type="NCBI Taxonomy" id="7370"/>
    <lineage>
        <taxon>Eukaryota</taxon>
        <taxon>Metazoa</taxon>
        <taxon>Ecdysozoa</taxon>
        <taxon>Arthropoda</taxon>
        <taxon>Hexapoda</taxon>
        <taxon>Insecta</taxon>
        <taxon>Pterygota</taxon>
        <taxon>Neoptera</taxon>
        <taxon>Endopterygota</taxon>
        <taxon>Diptera</taxon>
        <taxon>Brachycera</taxon>
        <taxon>Muscomorpha</taxon>
        <taxon>Muscoidea</taxon>
        <taxon>Muscidae</taxon>
        <taxon>Musca</taxon>
    </lineage>
</organism>
<evidence type="ECO:0000256" key="8">
    <source>
        <dbReference type="SAM" id="Phobius"/>
    </source>
</evidence>
<dbReference type="InterPro" id="IPR034294">
    <property type="entry name" value="Aquaporin_transptr"/>
</dbReference>
<dbReference type="Gene3D" id="1.20.1080.10">
    <property type="entry name" value="Glycerol uptake facilitator protein"/>
    <property type="match status" value="1"/>
</dbReference>
<proteinExistence type="inferred from homology"/>
<dbReference type="GO" id="GO:0005886">
    <property type="term" value="C:plasma membrane"/>
    <property type="evidence" value="ECO:0007669"/>
    <property type="project" value="TreeGrafter"/>
</dbReference>
<feature type="transmembrane region" description="Helical" evidence="8">
    <location>
        <begin position="55"/>
        <end position="76"/>
    </location>
</feature>
<name>A0A1I8MED3_MUSDO</name>
<evidence type="ECO:0000256" key="1">
    <source>
        <dbReference type="ARBA" id="ARBA00004141"/>
    </source>
</evidence>
<feature type="transmembrane region" description="Helical" evidence="8">
    <location>
        <begin position="170"/>
        <end position="191"/>
    </location>
</feature>
<dbReference type="AlphaFoldDB" id="A0A1I8MED3"/>
<dbReference type="VEuPathDB" id="VectorBase:MDOA004029"/>
<dbReference type="SUPFAM" id="SSF81338">
    <property type="entry name" value="Aquaporin-like"/>
    <property type="match status" value="1"/>
</dbReference>
<protein>
    <recommendedName>
        <fullName evidence="10">Major intrinsic protein</fullName>
    </recommendedName>
</protein>
<dbReference type="PROSITE" id="PS00221">
    <property type="entry name" value="MIP"/>
    <property type="match status" value="1"/>
</dbReference>
<evidence type="ECO:0000256" key="4">
    <source>
        <dbReference type="ARBA" id="ARBA00022692"/>
    </source>
</evidence>
<evidence type="ECO:0000256" key="6">
    <source>
        <dbReference type="ARBA" id="ARBA00023136"/>
    </source>
</evidence>
<dbReference type="EnsemblMetazoa" id="MDOA004029-RA">
    <property type="protein sequence ID" value="MDOA004029-PA"/>
    <property type="gene ID" value="MDOA004029"/>
</dbReference>
<dbReference type="Pfam" id="PF00230">
    <property type="entry name" value="MIP"/>
    <property type="match status" value="1"/>
</dbReference>
<dbReference type="PANTHER" id="PTHR19139">
    <property type="entry name" value="AQUAPORIN TRANSPORTER"/>
    <property type="match status" value="1"/>
</dbReference>
<evidence type="ECO:0000256" key="3">
    <source>
        <dbReference type="ARBA" id="ARBA00022448"/>
    </source>
</evidence>
<comment type="subcellular location">
    <subcellularLocation>
        <location evidence="1">Membrane</location>
        <topology evidence="1">Multi-pass membrane protein</topology>
    </subcellularLocation>
</comment>
<accession>A0A1I8MED3</accession>
<feature type="transmembrane region" description="Helical" evidence="8">
    <location>
        <begin position="97"/>
        <end position="119"/>
    </location>
</feature>
<dbReference type="PANTHER" id="PTHR19139:SF270">
    <property type="entry name" value="ENTOMOGLYCEROPORIN 1-RELATED"/>
    <property type="match status" value="1"/>
</dbReference>
<dbReference type="InterPro" id="IPR000425">
    <property type="entry name" value="MIP"/>
</dbReference>
<sequence length="248" mass="27044">MIKRQNANRRAKMDSRLKLVLQCFFAEFFGTAMVLFTGCMGAMETKLFDNSHFQYSLNMALMVMVAVQCFGHVSGGHINPAVTLAGWICGVVKFHMILAYFLGQFLGSVVGFGLLKVIVSTEDGFCMTLPGNNISTGQAFAIELVITSILIAVCCSSWDDKNSKYQDSLALRLGLTVGTLLFSAGNLSGGSMSPVRSFGPALWSLNFSQHWIYWVAPTSASLVTSLAYKITFMTTQQTPSHISIDVVD</sequence>
<dbReference type="STRING" id="7370.A0A1I8MED3"/>
<dbReference type="KEGG" id="mde:101901692"/>
<dbReference type="eggNOG" id="KOG0223">
    <property type="taxonomic scope" value="Eukaryota"/>
</dbReference>
<evidence type="ECO:0008006" key="10">
    <source>
        <dbReference type="Google" id="ProtNLM"/>
    </source>
</evidence>
<gene>
    <name evidence="9" type="primary">101901692</name>
</gene>
<comment type="similarity">
    <text evidence="2 7">Belongs to the MIP/aquaporin (TC 1.A.8) family.</text>
</comment>
<dbReference type="InterPro" id="IPR023271">
    <property type="entry name" value="Aquaporin-like"/>
</dbReference>
<dbReference type="OrthoDB" id="3222at2759"/>
<keyword evidence="5 8" id="KW-1133">Transmembrane helix</keyword>
<evidence type="ECO:0000313" key="9">
    <source>
        <dbReference type="EnsemblMetazoa" id="MDOA004029-PA"/>
    </source>
</evidence>
<dbReference type="VEuPathDB" id="VectorBase:MDOMA2_002289"/>
<feature type="transmembrane region" description="Helical" evidence="8">
    <location>
        <begin position="211"/>
        <end position="228"/>
    </location>
</feature>
<keyword evidence="6 8" id="KW-0472">Membrane</keyword>
<dbReference type="InterPro" id="IPR022357">
    <property type="entry name" value="MIP_CS"/>
</dbReference>
<dbReference type="RefSeq" id="XP_005183004.3">
    <property type="nucleotide sequence ID" value="XM_005182947.4"/>
</dbReference>
<dbReference type="GO" id="GO:0015267">
    <property type="term" value="F:channel activity"/>
    <property type="evidence" value="ECO:0007669"/>
    <property type="project" value="InterPro"/>
</dbReference>
<feature type="transmembrane region" description="Helical" evidence="8">
    <location>
        <begin position="20"/>
        <end position="43"/>
    </location>
</feature>
<keyword evidence="3 7" id="KW-0813">Transport</keyword>
<keyword evidence="4 7" id="KW-0812">Transmembrane</keyword>
<evidence type="ECO:0000256" key="5">
    <source>
        <dbReference type="ARBA" id="ARBA00022989"/>
    </source>
</evidence>
<reference evidence="9" key="1">
    <citation type="submission" date="2020-05" db="UniProtKB">
        <authorList>
            <consortium name="EnsemblMetazoa"/>
        </authorList>
    </citation>
    <scope>IDENTIFICATION</scope>
    <source>
        <strain evidence="9">Aabys</strain>
    </source>
</reference>
<evidence type="ECO:0000256" key="7">
    <source>
        <dbReference type="RuleBase" id="RU000477"/>
    </source>
</evidence>
<feature type="transmembrane region" description="Helical" evidence="8">
    <location>
        <begin position="139"/>
        <end position="158"/>
    </location>
</feature>
<evidence type="ECO:0000256" key="2">
    <source>
        <dbReference type="ARBA" id="ARBA00006175"/>
    </source>
</evidence>
<dbReference type="PRINTS" id="PR00783">
    <property type="entry name" value="MINTRINSICP"/>
</dbReference>